<reference evidence="2" key="1">
    <citation type="submission" date="2016-06" db="EMBL/GenBank/DDBJ databases">
        <title>Parallel loss of symbiosis genes in relatives of nitrogen-fixing non-legume Parasponia.</title>
        <authorList>
            <person name="Van Velzen R."/>
            <person name="Holmer R."/>
            <person name="Bu F."/>
            <person name="Rutten L."/>
            <person name="Van Zeijl A."/>
            <person name="Liu W."/>
            <person name="Santuari L."/>
            <person name="Cao Q."/>
            <person name="Sharma T."/>
            <person name="Shen D."/>
            <person name="Roswanjaya Y."/>
            <person name="Wardhani T."/>
            <person name="Kalhor M.S."/>
            <person name="Jansen J."/>
            <person name="Van den Hoogen J."/>
            <person name="Gungor B."/>
            <person name="Hartog M."/>
            <person name="Hontelez J."/>
            <person name="Verver J."/>
            <person name="Yang W.-C."/>
            <person name="Schijlen E."/>
            <person name="Repin R."/>
            <person name="Schilthuizen M."/>
            <person name="Schranz E."/>
            <person name="Heidstra R."/>
            <person name="Miyata K."/>
            <person name="Fedorova E."/>
            <person name="Kohlen W."/>
            <person name="Bisseling T."/>
            <person name="Smit S."/>
            <person name="Geurts R."/>
        </authorList>
    </citation>
    <scope>NUCLEOTIDE SEQUENCE [LARGE SCALE GENOMIC DNA]</scope>
    <source>
        <strain evidence="2">cv. WU1-14</strain>
    </source>
</reference>
<dbReference type="PANTHER" id="PTHR47584">
    <property type="match status" value="1"/>
</dbReference>
<dbReference type="OrthoDB" id="686198at2759"/>
<organism evidence="1 2">
    <name type="scientific">Parasponia andersonii</name>
    <name type="common">Sponia andersonii</name>
    <dbReference type="NCBI Taxonomy" id="3476"/>
    <lineage>
        <taxon>Eukaryota</taxon>
        <taxon>Viridiplantae</taxon>
        <taxon>Streptophyta</taxon>
        <taxon>Embryophyta</taxon>
        <taxon>Tracheophyta</taxon>
        <taxon>Spermatophyta</taxon>
        <taxon>Magnoliopsida</taxon>
        <taxon>eudicotyledons</taxon>
        <taxon>Gunneridae</taxon>
        <taxon>Pentapetalae</taxon>
        <taxon>rosids</taxon>
        <taxon>fabids</taxon>
        <taxon>Rosales</taxon>
        <taxon>Cannabaceae</taxon>
        <taxon>Parasponia</taxon>
    </lineage>
</organism>
<dbReference type="PANTHER" id="PTHR47584:SF14">
    <property type="entry name" value="L10-INTERACTING MYB DOMAIN-CONTAINING PROTEIN-LIKE"/>
    <property type="match status" value="1"/>
</dbReference>
<evidence type="ECO:0000313" key="2">
    <source>
        <dbReference type="Proteomes" id="UP000237105"/>
    </source>
</evidence>
<dbReference type="InterPro" id="IPR045026">
    <property type="entry name" value="LIMYB"/>
</dbReference>
<accession>A0A2P5ADD7</accession>
<dbReference type="EMBL" id="JXTB01000653">
    <property type="protein sequence ID" value="PON34564.1"/>
    <property type="molecule type" value="Genomic_DNA"/>
</dbReference>
<evidence type="ECO:0000313" key="1">
    <source>
        <dbReference type="EMBL" id="PON34564.1"/>
    </source>
</evidence>
<sequence>MHFLWIEATKVKTDACLANTEIYKSPSADGNRQKNEFSLTECVQIIEVLDGIDGDVYMKAVEKFKDLDWKEIFVNVSTLRKSAWLDRLSMSS</sequence>
<dbReference type="AlphaFoldDB" id="A0A2P5ADD7"/>
<keyword evidence="2" id="KW-1185">Reference proteome</keyword>
<dbReference type="Proteomes" id="UP000237105">
    <property type="component" value="Unassembled WGS sequence"/>
</dbReference>
<gene>
    <name evidence="1" type="ORF">PanWU01x14_343500</name>
</gene>
<protein>
    <recommendedName>
        <fullName evidence="3">Myb/SANT-like domain-containing protein</fullName>
    </recommendedName>
</protein>
<comment type="caution">
    <text evidence="1">The sequence shown here is derived from an EMBL/GenBank/DDBJ whole genome shotgun (WGS) entry which is preliminary data.</text>
</comment>
<evidence type="ECO:0008006" key="3">
    <source>
        <dbReference type="Google" id="ProtNLM"/>
    </source>
</evidence>
<name>A0A2P5ADD7_PARAD</name>
<proteinExistence type="predicted"/>